<feature type="region of interest" description="Disordered" evidence="6">
    <location>
        <begin position="236"/>
        <end position="278"/>
    </location>
</feature>
<feature type="compositionally biased region" description="Basic and acidic residues" evidence="6">
    <location>
        <begin position="172"/>
        <end position="185"/>
    </location>
</feature>
<evidence type="ECO:0000256" key="1">
    <source>
        <dbReference type="ARBA" id="ARBA00004406"/>
    </source>
</evidence>
<feature type="region of interest" description="Disordered" evidence="6">
    <location>
        <begin position="368"/>
        <end position="401"/>
    </location>
</feature>
<evidence type="ECO:0000256" key="6">
    <source>
        <dbReference type="SAM" id="MobiDB-lite"/>
    </source>
</evidence>
<dbReference type="InterPro" id="IPR036249">
    <property type="entry name" value="Thioredoxin-like_sf"/>
</dbReference>
<evidence type="ECO:0000256" key="4">
    <source>
        <dbReference type="ARBA" id="ARBA00041575"/>
    </source>
</evidence>
<feature type="compositionally biased region" description="Low complexity" evidence="6">
    <location>
        <begin position="257"/>
        <end position="273"/>
    </location>
</feature>
<feature type="compositionally biased region" description="Polar residues" evidence="6">
    <location>
        <begin position="158"/>
        <end position="171"/>
    </location>
</feature>
<dbReference type="AlphaFoldDB" id="A0AAN6XXZ7"/>
<dbReference type="Proteomes" id="UP001301769">
    <property type="component" value="Unassembled WGS sequence"/>
</dbReference>
<feature type="compositionally biased region" description="Polar residues" evidence="6">
    <location>
        <begin position="484"/>
        <end position="495"/>
    </location>
</feature>
<feature type="compositionally biased region" description="Low complexity" evidence="6">
    <location>
        <begin position="441"/>
        <end position="462"/>
    </location>
</feature>
<gene>
    <name evidence="8" type="ORF">QBC37DRAFT_431587</name>
</gene>
<dbReference type="InterPro" id="IPR029071">
    <property type="entry name" value="Ubiquitin-like_domsf"/>
</dbReference>
<dbReference type="EMBL" id="MU858233">
    <property type="protein sequence ID" value="KAK4208695.1"/>
    <property type="molecule type" value="Genomic_DNA"/>
</dbReference>
<dbReference type="Gene3D" id="3.10.20.90">
    <property type="entry name" value="Phosphatidylinositol 3-kinase Catalytic Subunit, Chain A, domain 1"/>
    <property type="match status" value="1"/>
</dbReference>
<dbReference type="SMART" id="SM00166">
    <property type="entry name" value="UBX"/>
    <property type="match status" value="1"/>
</dbReference>
<dbReference type="GO" id="GO:0036503">
    <property type="term" value="P:ERAD pathway"/>
    <property type="evidence" value="ECO:0007669"/>
    <property type="project" value="TreeGrafter"/>
</dbReference>
<dbReference type="GO" id="GO:0005789">
    <property type="term" value="C:endoplasmic reticulum membrane"/>
    <property type="evidence" value="ECO:0007669"/>
    <property type="project" value="UniProtKB-SubCell"/>
</dbReference>
<dbReference type="PANTHER" id="PTHR46424:SF1">
    <property type="entry name" value="UBX DOMAIN-CONTAINING PROTEIN 4"/>
    <property type="match status" value="1"/>
</dbReference>
<evidence type="ECO:0000259" key="7">
    <source>
        <dbReference type="PROSITE" id="PS50033"/>
    </source>
</evidence>
<dbReference type="SUPFAM" id="SSF54236">
    <property type="entry name" value="Ubiquitin-like"/>
    <property type="match status" value="1"/>
</dbReference>
<feature type="compositionally biased region" description="Basic and acidic residues" evidence="6">
    <location>
        <begin position="236"/>
        <end position="245"/>
    </location>
</feature>
<dbReference type="CDD" id="cd01767">
    <property type="entry name" value="UBX"/>
    <property type="match status" value="1"/>
</dbReference>
<dbReference type="Pfam" id="PF23187">
    <property type="entry name" value="UBX7_N"/>
    <property type="match status" value="1"/>
</dbReference>
<evidence type="ECO:0000313" key="8">
    <source>
        <dbReference type="EMBL" id="KAK4208695.1"/>
    </source>
</evidence>
<evidence type="ECO:0000313" key="9">
    <source>
        <dbReference type="Proteomes" id="UP001301769"/>
    </source>
</evidence>
<evidence type="ECO:0000256" key="2">
    <source>
        <dbReference type="ARBA" id="ARBA00023230"/>
    </source>
</evidence>
<comment type="caution">
    <text evidence="8">The sequence shown here is derived from an EMBL/GenBank/DDBJ whole genome shotgun (WGS) entry which is preliminary data.</text>
</comment>
<dbReference type="Pfam" id="PF00789">
    <property type="entry name" value="UBX"/>
    <property type="match status" value="1"/>
</dbReference>
<keyword evidence="2" id="KW-0834">Unfolded protein response</keyword>
<proteinExistence type="predicted"/>
<feature type="compositionally biased region" description="Basic and acidic residues" evidence="6">
    <location>
        <begin position="470"/>
        <end position="483"/>
    </location>
</feature>
<sequence length="504" mass="54412">MFFQGTLQEGITAALQQSKSVVCFVTDSGTESQQWEEDFLPNSEASSLIGSQAVLLRLEAGSQEEGFLAQLYPIPKKPTIVIIKNGELREYIAAGVTKDDFVRRVKTVLEPTEVPAAPAPQPVPRTESSPTNSSSGQATPSSSESQTQQTRSVPADQSAGNVTSHPSTSSTRAEDTPKRHAEETKVQNVTEPADSTKKAQAEQQELVKKKQKEAREERQRILKAIEDDKIARHARKAELEAERRGAASAASDDTKGPARASPSLAPASKPRSSNGRLSENCAIQVRLLDGSTIRNRFSSTGDTIQSVRKWVDEARTDGKTKYTFKILLTPLPSKTIEAAEETKSLRALKLAPSATLILVPAAGKKYTRPASSSATAASTSSGTTVANNGPDSVAQDHQGEEDDNDDLFKRLFAFLMGIINVITGFFSSLFSTAGPPQPVDQGQRPASQQQGSSSSSSATTTGRAGGSRIKGLERHRQPEKRNEQQQFYNGNSTNFEPRPDDKDE</sequence>
<feature type="compositionally biased region" description="Polar residues" evidence="6">
    <location>
        <begin position="126"/>
        <end position="138"/>
    </location>
</feature>
<comment type="subunit">
    <text evidence="3">Directly interacts with VCP. Interacts with UBQLN1. Forms a complex with VCP and UBQLN1.</text>
</comment>
<reference evidence="8" key="1">
    <citation type="journal article" date="2023" name="Mol. Phylogenet. Evol.">
        <title>Genome-scale phylogeny and comparative genomics of the fungal order Sordariales.</title>
        <authorList>
            <person name="Hensen N."/>
            <person name="Bonometti L."/>
            <person name="Westerberg I."/>
            <person name="Brannstrom I.O."/>
            <person name="Guillou S."/>
            <person name="Cros-Aarteil S."/>
            <person name="Calhoun S."/>
            <person name="Haridas S."/>
            <person name="Kuo A."/>
            <person name="Mondo S."/>
            <person name="Pangilinan J."/>
            <person name="Riley R."/>
            <person name="LaButti K."/>
            <person name="Andreopoulos B."/>
            <person name="Lipzen A."/>
            <person name="Chen C."/>
            <person name="Yan M."/>
            <person name="Daum C."/>
            <person name="Ng V."/>
            <person name="Clum A."/>
            <person name="Steindorff A."/>
            <person name="Ohm R.A."/>
            <person name="Martin F."/>
            <person name="Silar P."/>
            <person name="Natvig D.O."/>
            <person name="Lalanne C."/>
            <person name="Gautier V."/>
            <person name="Ament-Velasquez S.L."/>
            <person name="Kruys A."/>
            <person name="Hutchinson M.I."/>
            <person name="Powell A.J."/>
            <person name="Barry K."/>
            <person name="Miller A.N."/>
            <person name="Grigoriev I.V."/>
            <person name="Debuchy R."/>
            <person name="Gladieux P."/>
            <person name="Hiltunen Thoren M."/>
            <person name="Johannesson H."/>
        </authorList>
    </citation>
    <scope>NUCLEOTIDE SEQUENCE</scope>
    <source>
        <strain evidence="8">PSN293</strain>
    </source>
</reference>
<name>A0AAN6XXZ7_9PEZI</name>
<evidence type="ECO:0000256" key="3">
    <source>
        <dbReference type="ARBA" id="ARBA00038812"/>
    </source>
</evidence>
<feature type="domain" description="UBX" evidence="7">
    <location>
        <begin position="276"/>
        <end position="358"/>
    </location>
</feature>
<comment type="function">
    <text evidence="5">Involved in endoplasmic reticulum-associated protein degradation (ERAD). Acts as a platform to recruit both UBQLN1 and VCP to the ER during ERAD.</text>
</comment>
<dbReference type="PANTHER" id="PTHR46424">
    <property type="entry name" value="UBX DOMAIN-CONTAINING PROTEIN 4"/>
    <property type="match status" value="1"/>
</dbReference>
<feature type="compositionally biased region" description="Low complexity" evidence="6">
    <location>
        <begin position="139"/>
        <end position="152"/>
    </location>
</feature>
<feature type="region of interest" description="Disordered" evidence="6">
    <location>
        <begin position="112"/>
        <end position="224"/>
    </location>
</feature>
<organism evidence="8 9">
    <name type="scientific">Rhypophila decipiens</name>
    <dbReference type="NCBI Taxonomy" id="261697"/>
    <lineage>
        <taxon>Eukaryota</taxon>
        <taxon>Fungi</taxon>
        <taxon>Dikarya</taxon>
        <taxon>Ascomycota</taxon>
        <taxon>Pezizomycotina</taxon>
        <taxon>Sordariomycetes</taxon>
        <taxon>Sordariomycetidae</taxon>
        <taxon>Sordariales</taxon>
        <taxon>Naviculisporaceae</taxon>
        <taxon>Rhypophila</taxon>
    </lineage>
</organism>
<feature type="compositionally biased region" description="Basic and acidic residues" evidence="6">
    <location>
        <begin position="194"/>
        <end position="224"/>
    </location>
</feature>
<evidence type="ECO:0000256" key="5">
    <source>
        <dbReference type="ARBA" id="ARBA00046062"/>
    </source>
</evidence>
<protein>
    <recommendedName>
        <fullName evidence="4">UBX domain-containing protein 2</fullName>
    </recommendedName>
</protein>
<feature type="region of interest" description="Disordered" evidence="6">
    <location>
        <begin position="435"/>
        <end position="504"/>
    </location>
</feature>
<accession>A0AAN6XXZ7</accession>
<feature type="compositionally biased region" description="Low complexity" evidence="6">
    <location>
        <begin position="370"/>
        <end position="384"/>
    </location>
</feature>
<dbReference type="PROSITE" id="PS50033">
    <property type="entry name" value="UBX"/>
    <property type="match status" value="1"/>
</dbReference>
<reference evidence="8" key="2">
    <citation type="submission" date="2023-05" db="EMBL/GenBank/DDBJ databases">
        <authorList>
            <consortium name="Lawrence Berkeley National Laboratory"/>
            <person name="Steindorff A."/>
            <person name="Hensen N."/>
            <person name="Bonometti L."/>
            <person name="Westerberg I."/>
            <person name="Brannstrom I.O."/>
            <person name="Guillou S."/>
            <person name="Cros-Aarteil S."/>
            <person name="Calhoun S."/>
            <person name="Haridas S."/>
            <person name="Kuo A."/>
            <person name="Mondo S."/>
            <person name="Pangilinan J."/>
            <person name="Riley R."/>
            <person name="Labutti K."/>
            <person name="Andreopoulos B."/>
            <person name="Lipzen A."/>
            <person name="Chen C."/>
            <person name="Yanf M."/>
            <person name="Daum C."/>
            <person name="Ng V."/>
            <person name="Clum A."/>
            <person name="Ohm R."/>
            <person name="Martin F."/>
            <person name="Silar P."/>
            <person name="Natvig D."/>
            <person name="Lalanne C."/>
            <person name="Gautier V."/>
            <person name="Ament-Velasquez S.L."/>
            <person name="Kruys A."/>
            <person name="Hutchinson M.I."/>
            <person name="Powell A.J."/>
            <person name="Barry K."/>
            <person name="Miller A.N."/>
            <person name="Grigoriev I.V."/>
            <person name="Debuchy R."/>
            <person name="Gladieux P."/>
            <person name="Thoren M.H."/>
            <person name="Johannesson H."/>
        </authorList>
    </citation>
    <scope>NUCLEOTIDE SEQUENCE</scope>
    <source>
        <strain evidence="8">PSN293</strain>
    </source>
</reference>
<dbReference type="Gene3D" id="3.40.30.10">
    <property type="entry name" value="Glutaredoxin"/>
    <property type="match status" value="1"/>
</dbReference>
<dbReference type="SUPFAM" id="SSF52833">
    <property type="entry name" value="Thioredoxin-like"/>
    <property type="match status" value="1"/>
</dbReference>
<dbReference type="InterPro" id="IPR001012">
    <property type="entry name" value="UBX_dom"/>
</dbReference>
<keyword evidence="9" id="KW-1185">Reference proteome</keyword>
<dbReference type="GO" id="GO:0006986">
    <property type="term" value="P:response to unfolded protein"/>
    <property type="evidence" value="ECO:0007669"/>
    <property type="project" value="UniProtKB-KW"/>
</dbReference>
<comment type="subcellular location">
    <subcellularLocation>
        <location evidence="1">Endoplasmic reticulum membrane</location>
        <topology evidence="1">Peripheral membrane protein</topology>
    </subcellularLocation>
</comment>